<evidence type="ECO:0000259" key="1">
    <source>
        <dbReference type="SMART" id="SM00507"/>
    </source>
</evidence>
<dbReference type="Proteomes" id="UP001597102">
    <property type="component" value="Unassembled WGS sequence"/>
</dbReference>
<dbReference type="SMART" id="SM00507">
    <property type="entry name" value="HNHc"/>
    <property type="match status" value="1"/>
</dbReference>
<proteinExistence type="predicted"/>
<dbReference type="InterPro" id="IPR004919">
    <property type="entry name" value="GmrSD_N"/>
</dbReference>
<gene>
    <name evidence="2" type="ORF">ACFQ2F_05515</name>
</gene>
<reference evidence="3" key="1">
    <citation type="journal article" date="2019" name="Int. J. Syst. Evol. Microbiol.">
        <title>The Global Catalogue of Microorganisms (GCM) 10K type strain sequencing project: providing services to taxonomists for standard genome sequencing and annotation.</title>
        <authorList>
            <consortium name="The Broad Institute Genomics Platform"/>
            <consortium name="The Broad Institute Genome Sequencing Center for Infectious Disease"/>
            <person name="Wu L."/>
            <person name="Ma J."/>
        </authorList>
    </citation>
    <scope>NUCLEOTIDE SEQUENCE [LARGE SCALE GENOMIC DNA]</scope>
    <source>
        <strain evidence="3">CCUG 61697</strain>
    </source>
</reference>
<protein>
    <submittedName>
        <fullName evidence="2">DUF262 domain-containing protein</fullName>
    </submittedName>
</protein>
<dbReference type="Pfam" id="PF03235">
    <property type="entry name" value="GmrSD_N"/>
    <property type="match status" value="1"/>
</dbReference>
<dbReference type="InterPro" id="IPR002711">
    <property type="entry name" value="HNH"/>
</dbReference>
<dbReference type="RefSeq" id="WP_379086897.1">
    <property type="nucleotide sequence ID" value="NZ_JBHTJO010000001.1"/>
</dbReference>
<keyword evidence="3" id="KW-1185">Reference proteome</keyword>
<comment type="caution">
    <text evidence="2">The sequence shown here is derived from an EMBL/GenBank/DDBJ whole genome shotgun (WGS) entry which is preliminary data.</text>
</comment>
<accession>A0ABW3J8E9</accession>
<name>A0ABW3J8E9_9HYPH</name>
<dbReference type="InterPro" id="IPR003615">
    <property type="entry name" value="HNH_nuc"/>
</dbReference>
<feature type="domain" description="HNH nuclease" evidence="1">
    <location>
        <begin position="462"/>
        <end position="514"/>
    </location>
</feature>
<dbReference type="Pfam" id="PF01844">
    <property type="entry name" value="HNH"/>
    <property type="match status" value="1"/>
</dbReference>
<dbReference type="EMBL" id="JBHTJO010000001">
    <property type="protein sequence ID" value="MFD0986551.1"/>
    <property type="molecule type" value="Genomic_DNA"/>
</dbReference>
<dbReference type="Gene3D" id="1.10.30.50">
    <property type="match status" value="1"/>
</dbReference>
<dbReference type="CDD" id="cd00085">
    <property type="entry name" value="HNHc"/>
    <property type="match status" value="1"/>
</dbReference>
<sequence>MAKRVVLDAMIKRADFAQQSESTSIDLFDKFQITHLDSKSPILKILRKPDFQRETNHWRPGQVVELVSSFAHGELIPSLILWKSDSFVFVIDGAHRLSALRAWVENDYGDGAISHAFYNGEIPEEQKAIAKTTRRMVERSVGRYSDFAAVWEDSSDSNLEKKSLASKIFTKAIPIQWIQGSQEVAETSFFKINSQGTPLDKTEELLLRNRGVSYAIAARSIVRAGTGHKYWSKFDEAIINQIEEDSEELYRLLFEPEITNPIKTLDLPLGGTSSPVDALKMLIDTFAIVDGFEEPDKAISHIENDEDGTLTHKTLSSTKKVIRKITGTTPSSLGLHPAVYFYNEKGRHSRFLFLGTVKMVADAVRNNNSTFFRKFTEVRKNIETILVKRKSVINQALANVNSRQRIHRVSDLLTGMTALCGENKKISDAIILELLGLKGKIAELKLIDGPVGFSDETKSAIALRESLKSAPKCELCGGYLDLAKAISCDHITPKREGGRGDIDNCQVTHPYCNSIKG</sequence>
<evidence type="ECO:0000313" key="2">
    <source>
        <dbReference type="EMBL" id="MFD0986551.1"/>
    </source>
</evidence>
<organism evidence="2 3">
    <name type="scientific">Methyloligella solikamskensis</name>
    <dbReference type="NCBI Taxonomy" id="1177756"/>
    <lineage>
        <taxon>Bacteria</taxon>
        <taxon>Pseudomonadati</taxon>
        <taxon>Pseudomonadota</taxon>
        <taxon>Alphaproteobacteria</taxon>
        <taxon>Hyphomicrobiales</taxon>
        <taxon>Hyphomicrobiaceae</taxon>
        <taxon>Methyloligella</taxon>
    </lineage>
</organism>
<evidence type="ECO:0000313" key="3">
    <source>
        <dbReference type="Proteomes" id="UP001597102"/>
    </source>
</evidence>